<dbReference type="InterPro" id="IPR050491">
    <property type="entry name" value="AmpC-like"/>
</dbReference>
<dbReference type="Pfam" id="PF00144">
    <property type="entry name" value="Beta-lactamase"/>
    <property type="match status" value="1"/>
</dbReference>
<evidence type="ECO:0000313" key="4">
    <source>
        <dbReference type="EMBL" id="RXR17231.1"/>
    </source>
</evidence>
<dbReference type="GO" id="GO:0016787">
    <property type="term" value="F:hydrolase activity"/>
    <property type="evidence" value="ECO:0007669"/>
    <property type="project" value="UniProtKB-KW"/>
</dbReference>
<dbReference type="RefSeq" id="WP_129436349.1">
    <property type="nucleotide sequence ID" value="NZ_SBKO01000005.1"/>
</dbReference>
<name>A0A4Q1K0X3_9FLAO</name>
<dbReference type="PANTHER" id="PTHR46825:SF11">
    <property type="entry name" value="PENICILLIN-BINDING PROTEIN 4"/>
    <property type="match status" value="1"/>
</dbReference>
<reference evidence="5" key="1">
    <citation type="submission" date="2019-01" db="EMBL/GenBank/DDBJ databases">
        <title>Cytophagaceae bacterium strain CAR-16.</title>
        <authorList>
            <person name="Chen W.-M."/>
        </authorList>
    </citation>
    <scope>NUCLEOTIDE SEQUENCE [LARGE SCALE GENOMIC DNA]</scope>
    <source>
        <strain evidence="5">LLJ-11</strain>
    </source>
</reference>
<accession>A0A4Q1K0X3</accession>
<dbReference type="EMBL" id="SBKO01000005">
    <property type="protein sequence ID" value="RXR17231.1"/>
    <property type="molecule type" value="Genomic_DNA"/>
</dbReference>
<organism evidence="4 5">
    <name type="scientific">Flavobacterium amnicola</name>
    <dbReference type="NCBI Taxonomy" id="2506422"/>
    <lineage>
        <taxon>Bacteria</taxon>
        <taxon>Pseudomonadati</taxon>
        <taxon>Bacteroidota</taxon>
        <taxon>Flavobacteriia</taxon>
        <taxon>Flavobacteriales</taxon>
        <taxon>Flavobacteriaceae</taxon>
        <taxon>Flavobacterium</taxon>
    </lineage>
</organism>
<protein>
    <submittedName>
        <fullName evidence="4">Class A beta-lactamase-related serine hydrolase</fullName>
    </submittedName>
</protein>
<comment type="subcellular location">
    <subcellularLocation>
        <location evidence="1">Membrane</location>
    </subcellularLocation>
</comment>
<dbReference type="InterPro" id="IPR001466">
    <property type="entry name" value="Beta-lactam-related"/>
</dbReference>
<keyword evidence="5" id="KW-1185">Reference proteome</keyword>
<comment type="caution">
    <text evidence="4">The sequence shown here is derived from an EMBL/GenBank/DDBJ whole genome shotgun (WGS) entry which is preliminary data.</text>
</comment>
<dbReference type="Gene3D" id="3.40.710.10">
    <property type="entry name" value="DD-peptidase/beta-lactamase superfamily"/>
    <property type="match status" value="1"/>
</dbReference>
<dbReference type="OrthoDB" id="846150at2"/>
<dbReference type="InterPro" id="IPR012338">
    <property type="entry name" value="Beta-lactam/transpept-like"/>
</dbReference>
<dbReference type="Proteomes" id="UP000290283">
    <property type="component" value="Unassembled WGS sequence"/>
</dbReference>
<evidence type="ECO:0000256" key="1">
    <source>
        <dbReference type="ARBA" id="ARBA00004370"/>
    </source>
</evidence>
<dbReference type="PANTHER" id="PTHR46825">
    <property type="entry name" value="D-ALANYL-D-ALANINE-CARBOXYPEPTIDASE/ENDOPEPTIDASE AMPH"/>
    <property type="match status" value="1"/>
</dbReference>
<keyword evidence="4" id="KW-0378">Hydrolase</keyword>
<sequence>MRFLIMLFFCSPFLAQNMETSLEHICKENQLMGLAVYTFSSTTEKVYAVGYRNEAQKLPITPETKFRIASISKAFTALGLMKLYDKKMFQLDDAISDYLNFKVENPNFPGVPITFRMLLSHTSSIQDGAGYDAFLASTYNETPSPSVSSVITPTGKSFTSDMFMNYKPGTYFTYCNFNYGLIGTLIEKISKQRFDIYMKNEILNPLGITATFNLQDIEDIQTIGTIYRFDEKGWLPNKDDFKGIKPSPSDLNNYKVGNNAVFFAPQGGLRASALDIGKFIKYLKNEGKTAKILSKKTIQLMKKNQWTFTGNNGDHYNGFFKQYGLGLHQTNLNTSDLIYDPDFFGNFIGHAGDAYGLISDAYFSEKQNFGFVVITNGCLIPFEKGKNSSFYKFEEEIFKLVCEDFIKKTSKVK</sequence>
<feature type="domain" description="Beta-lactamase-related" evidence="3">
    <location>
        <begin position="28"/>
        <end position="377"/>
    </location>
</feature>
<evidence type="ECO:0000256" key="2">
    <source>
        <dbReference type="ARBA" id="ARBA00023136"/>
    </source>
</evidence>
<evidence type="ECO:0000259" key="3">
    <source>
        <dbReference type="Pfam" id="PF00144"/>
    </source>
</evidence>
<dbReference type="AlphaFoldDB" id="A0A4Q1K0X3"/>
<gene>
    <name evidence="4" type="ORF">EQG63_10585</name>
</gene>
<keyword evidence="2" id="KW-0472">Membrane</keyword>
<dbReference type="SUPFAM" id="SSF56601">
    <property type="entry name" value="beta-lactamase/transpeptidase-like"/>
    <property type="match status" value="1"/>
</dbReference>
<dbReference type="GO" id="GO:0016020">
    <property type="term" value="C:membrane"/>
    <property type="evidence" value="ECO:0007669"/>
    <property type="project" value="UniProtKB-SubCell"/>
</dbReference>
<proteinExistence type="predicted"/>
<evidence type="ECO:0000313" key="5">
    <source>
        <dbReference type="Proteomes" id="UP000290283"/>
    </source>
</evidence>